<name>A0A830GW71_9CREN</name>
<reference evidence="1" key="2">
    <citation type="submission" date="2020-09" db="EMBL/GenBank/DDBJ databases">
        <authorList>
            <person name="Sun Q."/>
            <person name="Ohkuma M."/>
        </authorList>
    </citation>
    <scope>NUCLEOTIDE SEQUENCE</scope>
    <source>
        <strain evidence="1">JCM 10088</strain>
    </source>
</reference>
<keyword evidence="2" id="KW-1185">Reference proteome</keyword>
<comment type="caution">
    <text evidence="1">The sequence shown here is derived from an EMBL/GenBank/DDBJ whole genome shotgun (WGS) entry which is preliminary data.</text>
</comment>
<organism evidence="1 2">
    <name type="scientific">Thermocladium modestius</name>
    <dbReference type="NCBI Taxonomy" id="62609"/>
    <lineage>
        <taxon>Archaea</taxon>
        <taxon>Thermoproteota</taxon>
        <taxon>Thermoprotei</taxon>
        <taxon>Thermoproteales</taxon>
        <taxon>Thermoproteaceae</taxon>
        <taxon>Thermocladium</taxon>
    </lineage>
</organism>
<dbReference type="Proteomes" id="UP000610960">
    <property type="component" value="Unassembled WGS sequence"/>
</dbReference>
<dbReference type="RefSeq" id="WP_075059905.1">
    <property type="nucleotide sequence ID" value="NZ_BMNL01000004.1"/>
</dbReference>
<dbReference type="AlphaFoldDB" id="A0A830GW71"/>
<evidence type="ECO:0000313" key="1">
    <source>
        <dbReference type="EMBL" id="GGP22579.1"/>
    </source>
</evidence>
<reference evidence="1" key="1">
    <citation type="journal article" date="2014" name="Int. J. Syst. Evol. Microbiol.">
        <title>Complete genome sequence of Corynebacterium casei LMG S-19264T (=DSM 44701T), isolated from a smear-ripened cheese.</title>
        <authorList>
            <consortium name="US DOE Joint Genome Institute (JGI-PGF)"/>
            <person name="Walter F."/>
            <person name="Albersmeier A."/>
            <person name="Kalinowski J."/>
            <person name="Ruckert C."/>
        </authorList>
    </citation>
    <scope>NUCLEOTIDE SEQUENCE</scope>
    <source>
        <strain evidence="1">JCM 10088</strain>
    </source>
</reference>
<gene>
    <name evidence="1" type="ORF">GCM10007981_19210</name>
</gene>
<protein>
    <submittedName>
        <fullName evidence="1">Uncharacterized protein</fullName>
    </submittedName>
</protein>
<proteinExistence type="predicted"/>
<accession>A0A830GW71</accession>
<evidence type="ECO:0000313" key="2">
    <source>
        <dbReference type="Proteomes" id="UP000610960"/>
    </source>
</evidence>
<sequence>MTKWMIRCTRCGTEMEFNVAFDLSKLNGHLFIYCNKCKANTEHDILGVFDPFTERFIDKNELANLKFKSIEMD</sequence>
<dbReference type="EMBL" id="BMNL01000004">
    <property type="protein sequence ID" value="GGP22579.1"/>
    <property type="molecule type" value="Genomic_DNA"/>
</dbReference>
<dbReference type="OrthoDB" id="17225at2157"/>